<keyword evidence="1 3" id="KW-0807">Transducer</keyword>
<evidence type="ECO:0000259" key="5">
    <source>
        <dbReference type="PROSITE" id="PS50111"/>
    </source>
</evidence>
<keyword evidence="8" id="KW-1185">Reference proteome</keyword>
<comment type="similarity">
    <text evidence="2">Belongs to the methyl-accepting chemotaxis (MCP) protein family.</text>
</comment>
<feature type="transmembrane region" description="Helical" evidence="4">
    <location>
        <begin position="12"/>
        <end position="33"/>
    </location>
</feature>
<gene>
    <name evidence="7" type="ORF">H3H37_03680</name>
</gene>
<keyword evidence="4" id="KW-0812">Transmembrane</keyword>
<accession>A0A7W2IA88</accession>
<dbReference type="GO" id="GO:0007165">
    <property type="term" value="P:signal transduction"/>
    <property type="evidence" value="ECO:0007669"/>
    <property type="project" value="UniProtKB-KW"/>
</dbReference>
<evidence type="ECO:0000256" key="4">
    <source>
        <dbReference type="SAM" id="Phobius"/>
    </source>
</evidence>
<dbReference type="InterPro" id="IPR004090">
    <property type="entry name" value="Chemotax_Me-accpt_rcpt"/>
</dbReference>
<dbReference type="CDD" id="cd06225">
    <property type="entry name" value="HAMP"/>
    <property type="match status" value="2"/>
</dbReference>
<dbReference type="GO" id="GO:0016020">
    <property type="term" value="C:membrane"/>
    <property type="evidence" value="ECO:0007669"/>
    <property type="project" value="InterPro"/>
</dbReference>
<dbReference type="SMART" id="SM00304">
    <property type="entry name" value="HAMP"/>
    <property type="match status" value="2"/>
</dbReference>
<dbReference type="SUPFAM" id="SSF158472">
    <property type="entry name" value="HAMP domain-like"/>
    <property type="match status" value="1"/>
</dbReference>
<dbReference type="PROSITE" id="PS50885">
    <property type="entry name" value="HAMP"/>
    <property type="match status" value="2"/>
</dbReference>
<dbReference type="PANTHER" id="PTHR32089:SF120">
    <property type="entry name" value="METHYL-ACCEPTING CHEMOTAXIS PROTEIN TLPQ"/>
    <property type="match status" value="1"/>
</dbReference>
<evidence type="ECO:0000313" key="7">
    <source>
        <dbReference type="EMBL" id="MBA5636146.1"/>
    </source>
</evidence>
<dbReference type="Pfam" id="PF00672">
    <property type="entry name" value="HAMP"/>
    <property type="match status" value="2"/>
</dbReference>
<dbReference type="Pfam" id="PF05227">
    <property type="entry name" value="CHASE3"/>
    <property type="match status" value="1"/>
</dbReference>
<evidence type="ECO:0000256" key="3">
    <source>
        <dbReference type="PROSITE-ProRule" id="PRU00284"/>
    </source>
</evidence>
<dbReference type="Proteomes" id="UP000534388">
    <property type="component" value="Unassembled WGS sequence"/>
</dbReference>
<dbReference type="AlphaFoldDB" id="A0A7W2IA88"/>
<dbReference type="PANTHER" id="PTHR32089">
    <property type="entry name" value="METHYL-ACCEPTING CHEMOTAXIS PROTEIN MCPB"/>
    <property type="match status" value="1"/>
</dbReference>
<dbReference type="InterPro" id="IPR004089">
    <property type="entry name" value="MCPsignal_dom"/>
</dbReference>
<dbReference type="PROSITE" id="PS50111">
    <property type="entry name" value="CHEMOTAXIS_TRANSDUC_2"/>
    <property type="match status" value="1"/>
</dbReference>
<evidence type="ECO:0000259" key="6">
    <source>
        <dbReference type="PROSITE" id="PS50885"/>
    </source>
</evidence>
<protein>
    <submittedName>
        <fullName evidence="7">CHASE3 domain-containing protein</fullName>
    </submittedName>
</protein>
<reference evidence="7 8" key="1">
    <citation type="submission" date="2020-07" db="EMBL/GenBank/DDBJ databases">
        <title>Novel species isolated from subtropical streams in China.</title>
        <authorList>
            <person name="Lu H."/>
        </authorList>
    </citation>
    <scope>NUCLEOTIDE SEQUENCE [LARGE SCALE GENOMIC DNA]</scope>
    <source>
        <strain evidence="7 8">LX20W</strain>
    </source>
</reference>
<feature type="domain" description="HAMP" evidence="6">
    <location>
        <begin position="213"/>
        <end position="265"/>
    </location>
</feature>
<keyword evidence="4" id="KW-1133">Transmembrane helix</keyword>
<sequence length="603" mass="64149">MTKDLSIKSKLYLGFAAILGLILVLLIMAYTNFQRLSDASRWDRHTLEVLHESDKVDILALEIQVNERGYLLTGEQRFRDSAGNEAQLRQHLDKLRTLTADNPVQQERITRLAKLFDSWLAEVVQPVVARRAEADKSGAGLDLKQIAPLIAAGFSHVSAIEGLLAEIGGEEEKLLAVRARESSQLQQSMQLTLTAGGVLCVALAFLVAWLLARAVLDPLARLIQAVGAIAAGQAGVRADASGKDEYSEVGREFNRMAQAVEDNQARELATTNALRAKVDALLAVVSKAAAGDLTGQVSVTGEDAVGQLGHGIATMLANLRALINNVQKAGIQVASSATEIAASARQQEATGMEQAQTSVEILSTTKEISANTSALLKTMEQATAVADYTTSATADAQSNLQRMDGTMQHMVAATDSINAKLAALSEKASNINSVLVTITKVADQTNILSLNAAIEAEKAGEAGRGFSVVATEIRRLADQTSVSTWDIEQMLKEMQSAVSASVMGMDKFSEEIRRSVGEVRQVTDQLSGVMDQVGKLAPQFDAVLQGMQSQAVGAEQISGTMAQLNDATQQTVESLKATSEAVRQLQYAAGDLQSSVASFALAA</sequence>
<dbReference type="EMBL" id="JACEZT010000001">
    <property type="protein sequence ID" value="MBA5636146.1"/>
    <property type="molecule type" value="Genomic_DNA"/>
</dbReference>
<name>A0A7W2IA88_9BURK</name>
<feature type="domain" description="HAMP" evidence="6">
    <location>
        <begin position="272"/>
        <end position="324"/>
    </location>
</feature>
<keyword evidence="4" id="KW-0472">Membrane</keyword>
<feature type="transmembrane region" description="Helical" evidence="4">
    <location>
        <begin position="191"/>
        <end position="212"/>
    </location>
</feature>
<dbReference type="Gene3D" id="6.10.340.10">
    <property type="match status" value="1"/>
</dbReference>
<evidence type="ECO:0000313" key="8">
    <source>
        <dbReference type="Proteomes" id="UP000534388"/>
    </source>
</evidence>
<dbReference type="GO" id="GO:0004888">
    <property type="term" value="F:transmembrane signaling receptor activity"/>
    <property type="evidence" value="ECO:0007669"/>
    <property type="project" value="InterPro"/>
</dbReference>
<feature type="domain" description="Methyl-accepting transducer" evidence="5">
    <location>
        <begin position="329"/>
        <end position="565"/>
    </location>
</feature>
<dbReference type="RefSeq" id="WP_182160236.1">
    <property type="nucleotide sequence ID" value="NZ_JACEZT010000001.1"/>
</dbReference>
<dbReference type="SMART" id="SM00283">
    <property type="entry name" value="MA"/>
    <property type="match status" value="1"/>
</dbReference>
<dbReference type="InterPro" id="IPR007891">
    <property type="entry name" value="CHASE3"/>
</dbReference>
<dbReference type="CDD" id="cd19410">
    <property type="entry name" value="HK9-like_sensor"/>
    <property type="match status" value="1"/>
</dbReference>
<dbReference type="Gene3D" id="1.10.287.950">
    <property type="entry name" value="Methyl-accepting chemotaxis protein"/>
    <property type="match status" value="1"/>
</dbReference>
<dbReference type="GO" id="GO:0006935">
    <property type="term" value="P:chemotaxis"/>
    <property type="evidence" value="ECO:0007669"/>
    <property type="project" value="InterPro"/>
</dbReference>
<dbReference type="InterPro" id="IPR003660">
    <property type="entry name" value="HAMP_dom"/>
</dbReference>
<dbReference type="SUPFAM" id="SSF58104">
    <property type="entry name" value="Methyl-accepting chemotaxis protein (MCP) signaling domain"/>
    <property type="match status" value="1"/>
</dbReference>
<organism evidence="7 8">
    <name type="scientific">Rugamonas brunnea</name>
    <dbReference type="NCBI Taxonomy" id="2758569"/>
    <lineage>
        <taxon>Bacteria</taxon>
        <taxon>Pseudomonadati</taxon>
        <taxon>Pseudomonadota</taxon>
        <taxon>Betaproteobacteria</taxon>
        <taxon>Burkholderiales</taxon>
        <taxon>Oxalobacteraceae</taxon>
        <taxon>Telluria group</taxon>
        <taxon>Rugamonas</taxon>
    </lineage>
</organism>
<evidence type="ECO:0000256" key="1">
    <source>
        <dbReference type="ARBA" id="ARBA00023224"/>
    </source>
</evidence>
<evidence type="ECO:0000256" key="2">
    <source>
        <dbReference type="ARBA" id="ARBA00029447"/>
    </source>
</evidence>
<dbReference type="Pfam" id="PF00015">
    <property type="entry name" value="MCPsignal"/>
    <property type="match status" value="1"/>
</dbReference>
<proteinExistence type="inferred from homology"/>
<dbReference type="PRINTS" id="PR00260">
    <property type="entry name" value="CHEMTRNSDUCR"/>
</dbReference>
<comment type="caution">
    <text evidence="7">The sequence shown here is derived from an EMBL/GenBank/DDBJ whole genome shotgun (WGS) entry which is preliminary data.</text>
</comment>